<protein>
    <submittedName>
        <fullName evidence="1">Uncharacterized protein</fullName>
    </submittedName>
</protein>
<proteinExistence type="predicted"/>
<sequence length="63" mass="7806">MNVLEVYEHENIIPFMFKEPIYDNINVLRKLNIYVRKKNKIKYKKLNDILNNYINHTHILFLE</sequence>
<evidence type="ECO:0000313" key="2">
    <source>
        <dbReference type="Proteomes" id="UP000030708"/>
    </source>
</evidence>
<gene>
    <name evidence="1" type="ORF">PFTANZ_02775</name>
</gene>
<dbReference type="Proteomes" id="UP000030708">
    <property type="component" value="Unassembled WGS sequence"/>
</dbReference>
<organism evidence="1 2">
    <name type="scientific">Plasmodium falciparum Tanzania</name>
    <name type="common">2000708</name>
    <dbReference type="NCBI Taxonomy" id="1036725"/>
    <lineage>
        <taxon>Eukaryota</taxon>
        <taxon>Sar</taxon>
        <taxon>Alveolata</taxon>
        <taxon>Apicomplexa</taxon>
        <taxon>Aconoidasida</taxon>
        <taxon>Haemosporida</taxon>
        <taxon>Plasmodiidae</taxon>
        <taxon>Plasmodium</taxon>
        <taxon>Plasmodium (Laverania)</taxon>
    </lineage>
</organism>
<dbReference type="EMBL" id="KI926412">
    <property type="protein sequence ID" value="ETW36512.1"/>
    <property type="molecule type" value="Genomic_DNA"/>
</dbReference>
<accession>A0A024W745</accession>
<name>A0A024W745_PLAFA</name>
<reference evidence="1 2" key="1">
    <citation type="submission" date="2013-02" db="EMBL/GenBank/DDBJ databases">
        <title>The Genome Annotation of Plasmodium falciparum Tanzania (2000708).</title>
        <authorList>
            <consortium name="The Broad Institute Genome Sequencing Platform"/>
            <consortium name="The Broad Institute Genome Sequencing Center for Infectious Disease"/>
            <person name="Neafsey D."/>
            <person name="Hoffman S."/>
            <person name="Volkman S."/>
            <person name="Rosenthal P."/>
            <person name="Walker B."/>
            <person name="Young S.K."/>
            <person name="Zeng Q."/>
            <person name="Gargeya S."/>
            <person name="Fitzgerald M."/>
            <person name="Haas B."/>
            <person name="Abouelleil A."/>
            <person name="Allen A.W."/>
            <person name="Alvarado L."/>
            <person name="Arachchi H.M."/>
            <person name="Berlin A.M."/>
            <person name="Chapman S.B."/>
            <person name="Gainer-Dewar J."/>
            <person name="Goldberg J."/>
            <person name="Griggs A."/>
            <person name="Gujja S."/>
            <person name="Hansen M."/>
            <person name="Howarth C."/>
            <person name="Imamovic A."/>
            <person name="Ireland A."/>
            <person name="Larimer J."/>
            <person name="McCowan C."/>
            <person name="Murphy C."/>
            <person name="Pearson M."/>
            <person name="Poon T.W."/>
            <person name="Priest M."/>
            <person name="Roberts A."/>
            <person name="Saif S."/>
            <person name="Shea T."/>
            <person name="Sisk P."/>
            <person name="Sykes S."/>
            <person name="Wortman J."/>
            <person name="Nusbaum C."/>
            <person name="Birren B."/>
        </authorList>
    </citation>
    <scope>NUCLEOTIDE SEQUENCE [LARGE SCALE GENOMIC DNA]</scope>
    <source>
        <strain evidence="2">Tanzania (2000708)</strain>
    </source>
</reference>
<dbReference type="AlphaFoldDB" id="A0A024W745"/>
<evidence type="ECO:0000313" key="1">
    <source>
        <dbReference type="EMBL" id="ETW36512.1"/>
    </source>
</evidence>
<reference evidence="1 2" key="2">
    <citation type="submission" date="2013-02" db="EMBL/GenBank/DDBJ databases">
        <title>The Genome Sequence of Plasmodium falciparum Tanzania (2000708).</title>
        <authorList>
            <consortium name="The Broad Institute Genome Sequencing Platform"/>
            <consortium name="The Broad Institute Genome Sequencing Center for Infectious Disease"/>
            <person name="Neafsey D."/>
            <person name="Cheeseman I."/>
            <person name="Volkman S."/>
            <person name="Adams J."/>
            <person name="Walker B."/>
            <person name="Young S.K."/>
            <person name="Zeng Q."/>
            <person name="Gargeya S."/>
            <person name="Fitzgerald M."/>
            <person name="Haas B."/>
            <person name="Abouelleil A."/>
            <person name="Alvarado L."/>
            <person name="Arachchi H.M."/>
            <person name="Berlin A.M."/>
            <person name="Chapman S.B."/>
            <person name="Dewar J."/>
            <person name="Goldberg J."/>
            <person name="Griggs A."/>
            <person name="Gujja S."/>
            <person name="Hansen M."/>
            <person name="Howarth C."/>
            <person name="Imamovic A."/>
            <person name="Larimer J."/>
            <person name="McCowan C."/>
            <person name="Murphy C."/>
            <person name="Neiman D."/>
            <person name="Pearson M."/>
            <person name="Priest M."/>
            <person name="Roberts A."/>
            <person name="Saif S."/>
            <person name="Shea T."/>
            <person name="Sisk P."/>
            <person name="Sykes S."/>
            <person name="Wortman J."/>
            <person name="Nusbaum C."/>
            <person name="Birren B."/>
        </authorList>
    </citation>
    <scope>NUCLEOTIDE SEQUENCE [LARGE SCALE GENOMIC DNA]</scope>
    <source>
        <strain evidence="2">Tanzania (2000708)</strain>
    </source>
</reference>